<accession>A0AAX3E131</accession>
<dbReference type="EMBL" id="CP076676">
    <property type="protein sequence ID" value="UYO40668.1"/>
    <property type="molecule type" value="Genomic_DNA"/>
</dbReference>
<dbReference type="AlphaFoldDB" id="A0AAX3E131"/>
<name>A0AAX3E131_RHOPL</name>
<dbReference type="Proteomes" id="UP001163166">
    <property type="component" value="Chromosome"/>
</dbReference>
<feature type="region of interest" description="Disordered" evidence="1">
    <location>
        <begin position="20"/>
        <end position="39"/>
    </location>
</feature>
<evidence type="ECO:0000256" key="1">
    <source>
        <dbReference type="SAM" id="MobiDB-lite"/>
    </source>
</evidence>
<protein>
    <submittedName>
        <fullName evidence="2">Uncharacterized protein</fullName>
    </submittedName>
</protein>
<reference evidence="2" key="1">
    <citation type="journal article" date="2022" name="Biol. Control">
        <title>In silico genomic analysis of Rhodopseudomonas palustris strains revealed potential biocontrol agents and crop yield enhancers.</title>
        <authorList>
            <person name="Surachat K."/>
            <person name="Kantachote D."/>
            <person name="Deachamag P."/>
            <person name="Wonglapsuwan M."/>
        </authorList>
    </citation>
    <scope>NUCLEOTIDE SEQUENCE</scope>
    <source>
        <strain evidence="2">TLS06</strain>
    </source>
</reference>
<evidence type="ECO:0000313" key="3">
    <source>
        <dbReference type="Proteomes" id="UP001163166"/>
    </source>
</evidence>
<gene>
    <name evidence="2" type="ORF">KQX62_05005</name>
</gene>
<organism evidence="2 3">
    <name type="scientific">Rhodopseudomonas palustris</name>
    <dbReference type="NCBI Taxonomy" id="1076"/>
    <lineage>
        <taxon>Bacteria</taxon>
        <taxon>Pseudomonadati</taxon>
        <taxon>Pseudomonadota</taxon>
        <taxon>Alphaproteobacteria</taxon>
        <taxon>Hyphomicrobiales</taxon>
        <taxon>Nitrobacteraceae</taxon>
        <taxon>Rhodopseudomonas</taxon>
    </lineage>
</organism>
<evidence type="ECO:0000313" key="2">
    <source>
        <dbReference type="EMBL" id="UYO40668.1"/>
    </source>
</evidence>
<proteinExistence type="predicted"/>
<sequence length="75" mass="7769">MIIGDPSRAFSRFASPAARANASGVGLPQDDANAPPNTNLADVPIELHGGAALLMALNRATDRESRCSYKTGDDA</sequence>
<dbReference type="RefSeq" id="WP_159060643.1">
    <property type="nucleotide sequence ID" value="NZ_CP019966.1"/>
</dbReference>